<dbReference type="EMBL" id="CP027667">
    <property type="protein sequence ID" value="AVO48595.1"/>
    <property type="molecule type" value="Genomic_DNA"/>
</dbReference>
<name>A0A2R3Q9Y4_9BURK</name>
<accession>A0A2R3Q9Y4</accession>
<organism evidence="2 3">
    <name type="scientific">Melaminivora suipulveris</name>
    <dbReference type="NCBI Taxonomy" id="2109913"/>
    <lineage>
        <taxon>Bacteria</taxon>
        <taxon>Pseudomonadati</taxon>
        <taxon>Pseudomonadota</taxon>
        <taxon>Betaproteobacteria</taxon>
        <taxon>Burkholderiales</taxon>
        <taxon>Comamonadaceae</taxon>
        <taxon>Melaminivora</taxon>
    </lineage>
</organism>
<keyword evidence="3" id="KW-1185">Reference proteome</keyword>
<dbReference type="Proteomes" id="UP000237925">
    <property type="component" value="Chromosome"/>
</dbReference>
<protein>
    <submittedName>
        <fullName evidence="2">DUF1415 domain-containing protein</fullName>
    </submittedName>
</protein>
<gene>
    <name evidence="2" type="ORF">C6568_04410</name>
</gene>
<dbReference type="Pfam" id="PF07209">
    <property type="entry name" value="DUF1415"/>
    <property type="match status" value="1"/>
</dbReference>
<dbReference type="OrthoDB" id="277390at2"/>
<evidence type="ECO:0000313" key="3">
    <source>
        <dbReference type="Proteomes" id="UP000237925"/>
    </source>
</evidence>
<proteinExistence type="predicted"/>
<dbReference type="InterPro" id="IPR009858">
    <property type="entry name" value="DUF1415"/>
</dbReference>
<evidence type="ECO:0000256" key="1">
    <source>
        <dbReference type="SAM" id="MobiDB-lite"/>
    </source>
</evidence>
<dbReference type="KEGG" id="mela:C6568_04410"/>
<sequence length="215" mass="23404">MQTPDTSAPNGTPATDAIVVQDMVRWLERAVIDLNLCPFAKGVHTKGQIHYAVSHATDARDLLQDLAAELEALAEASPDKRDTTLLMAPHCMQDFLDFNDFLELADELVESMDLAGILQVASFHPQFQFAGTAPDDVGNCTNRAPYPTLHLLREDSIDRAVEAFPEAEAIFERNIEVLEQLGAEGWKALDVGPRCPMHAPPADASSDPGARSGKQ</sequence>
<dbReference type="RefSeq" id="WP_106683075.1">
    <property type="nucleotide sequence ID" value="NZ_CP027667.1"/>
</dbReference>
<feature type="region of interest" description="Disordered" evidence="1">
    <location>
        <begin position="194"/>
        <end position="215"/>
    </location>
</feature>
<evidence type="ECO:0000313" key="2">
    <source>
        <dbReference type="EMBL" id="AVO48595.1"/>
    </source>
</evidence>
<reference evidence="2 3" key="1">
    <citation type="submission" date="2018-03" db="EMBL/GenBank/DDBJ databases">
        <title>Genome sequencing of Melaminivora sp.</title>
        <authorList>
            <person name="Kim S.-J."/>
            <person name="Heo J."/>
            <person name="Ahn J.-H."/>
            <person name="Kwon S.-W."/>
        </authorList>
    </citation>
    <scope>NUCLEOTIDE SEQUENCE [LARGE SCALE GENOMIC DNA]</scope>
    <source>
        <strain evidence="2 3">SC2-9</strain>
    </source>
</reference>
<dbReference type="AlphaFoldDB" id="A0A2R3Q9Y4"/>